<protein>
    <recommendedName>
        <fullName evidence="4">MARVEL domain-containing protein</fullName>
    </recommendedName>
</protein>
<keyword evidence="3" id="KW-1185">Reference proteome</keyword>
<dbReference type="PANTHER" id="PTHR36692:SF2">
    <property type="entry name" value="GEO12064P1"/>
    <property type="match status" value="1"/>
</dbReference>
<feature type="transmembrane region" description="Helical" evidence="1">
    <location>
        <begin position="47"/>
        <end position="65"/>
    </location>
</feature>
<keyword evidence="1" id="KW-0472">Membrane</keyword>
<evidence type="ECO:0000313" key="3">
    <source>
        <dbReference type="Proteomes" id="UP001159042"/>
    </source>
</evidence>
<feature type="transmembrane region" description="Helical" evidence="1">
    <location>
        <begin position="112"/>
        <end position="130"/>
    </location>
</feature>
<gene>
    <name evidence="2" type="ORF">NQ315_001484</name>
</gene>
<accession>A0AAV8W8V5</accession>
<keyword evidence="1" id="KW-1133">Transmembrane helix</keyword>
<feature type="transmembrane region" description="Helical" evidence="1">
    <location>
        <begin position="85"/>
        <end position="105"/>
    </location>
</feature>
<dbReference type="GO" id="GO:0019991">
    <property type="term" value="P:septate junction assembly"/>
    <property type="evidence" value="ECO:0007669"/>
    <property type="project" value="InterPro"/>
</dbReference>
<organism evidence="2 3">
    <name type="scientific">Exocentrus adspersus</name>
    <dbReference type="NCBI Taxonomy" id="1586481"/>
    <lineage>
        <taxon>Eukaryota</taxon>
        <taxon>Metazoa</taxon>
        <taxon>Ecdysozoa</taxon>
        <taxon>Arthropoda</taxon>
        <taxon>Hexapoda</taxon>
        <taxon>Insecta</taxon>
        <taxon>Pterygota</taxon>
        <taxon>Neoptera</taxon>
        <taxon>Endopterygota</taxon>
        <taxon>Coleoptera</taxon>
        <taxon>Polyphaga</taxon>
        <taxon>Cucujiformia</taxon>
        <taxon>Chrysomeloidea</taxon>
        <taxon>Cerambycidae</taxon>
        <taxon>Lamiinae</taxon>
        <taxon>Acanthocinini</taxon>
        <taxon>Exocentrus</taxon>
    </lineage>
</organism>
<sequence>MVENNRSHVATLMRFFSIDSEMSLPNDAAAVVAPETAPPNLLWTKQFLLKVVQLFTGFVCVGVYAEGLKFLKDSINTMMYPNIVYSSFIIITSVILLSCLLGCAMPDVLIRIFNILGMVLYFAAATVTLYESLARKTSHGAGDEVVVQRQMLFATSVMSYFNTVLYAVDVYFSIRRAVSFEAK</sequence>
<dbReference type="AlphaFoldDB" id="A0AAV8W8V5"/>
<evidence type="ECO:0000313" key="2">
    <source>
        <dbReference type="EMBL" id="KAJ8922939.1"/>
    </source>
</evidence>
<comment type="caution">
    <text evidence="2">The sequence shown here is derived from an EMBL/GenBank/DDBJ whole genome shotgun (WGS) entry which is preliminary data.</text>
</comment>
<dbReference type="Proteomes" id="UP001159042">
    <property type="component" value="Unassembled WGS sequence"/>
</dbReference>
<name>A0AAV8W8V5_9CUCU</name>
<dbReference type="PANTHER" id="PTHR36692">
    <property type="entry name" value="PROTEIN SNAKESKIN"/>
    <property type="match status" value="1"/>
</dbReference>
<evidence type="ECO:0000256" key="1">
    <source>
        <dbReference type="SAM" id="Phobius"/>
    </source>
</evidence>
<feature type="transmembrane region" description="Helical" evidence="1">
    <location>
        <begin position="150"/>
        <end position="174"/>
    </location>
</feature>
<evidence type="ECO:0008006" key="4">
    <source>
        <dbReference type="Google" id="ProtNLM"/>
    </source>
</evidence>
<proteinExistence type="predicted"/>
<dbReference type="InterPro" id="IPR038976">
    <property type="entry name" value="Ssk"/>
</dbReference>
<dbReference type="EMBL" id="JANEYG010000005">
    <property type="protein sequence ID" value="KAJ8922939.1"/>
    <property type="molecule type" value="Genomic_DNA"/>
</dbReference>
<keyword evidence="1" id="KW-0812">Transmembrane</keyword>
<reference evidence="2 3" key="1">
    <citation type="journal article" date="2023" name="Insect Mol. Biol.">
        <title>Genome sequencing provides insights into the evolution of gene families encoding plant cell wall-degrading enzymes in longhorned beetles.</title>
        <authorList>
            <person name="Shin N.R."/>
            <person name="Okamura Y."/>
            <person name="Kirsch R."/>
            <person name="Pauchet Y."/>
        </authorList>
    </citation>
    <scope>NUCLEOTIDE SEQUENCE [LARGE SCALE GENOMIC DNA]</scope>
    <source>
        <strain evidence="2">EAD_L_NR</strain>
    </source>
</reference>
<dbReference type="GO" id="GO:0005886">
    <property type="term" value="C:plasma membrane"/>
    <property type="evidence" value="ECO:0007669"/>
    <property type="project" value="TreeGrafter"/>
</dbReference>